<sequence length="87" mass="9349">MIRPVLTEIAIFLIPFVAYALFLIATRAGVFASSSWPAHLVAKLVLGSLLLVVISFVLLAQFSGAPPDSTYVPAHMEDGKLVHGDEK</sequence>
<dbReference type="RefSeq" id="WP_057850578.1">
    <property type="nucleotide sequence ID" value="NZ_LLXX01000077.1"/>
</dbReference>
<dbReference type="STRING" id="1518501.CQ10_13265"/>
<keyword evidence="1" id="KW-0472">Membrane</keyword>
<feature type="transmembrane region" description="Helical" evidence="1">
    <location>
        <begin position="40"/>
        <end position="62"/>
    </location>
</feature>
<proteinExistence type="predicted"/>
<evidence type="ECO:0000256" key="1">
    <source>
        <dbReference type="SAM" id="Phobius"/>
    </source>
</evidence>
<dbReference type="AlphaFoldDB" id="A0A0R3LL72"/>
<protein>
    <submittedName>
        <fullName evidence="2">Uncharacterized protein</fullName>
    </submittedName>
</protein>
<organism evidence="2 3">
    <name type="scientific">Bradyrhizobium valentinum</name>
    <dbReference type="NCBI Taxonomy" id="1518501"/>
    <lineage>
        <taxon>Bacteria</taxon>
        <taxon>Pseudomonadati</taxon>
        <taxon>Pseudomonadota</taxon>
        <taxon>Alphaproteobacteria</taxon>
        <taxon>Hyphomicrobiales</taxon>
        <taxon>Nitrobacteraceae</taxon>
        <taxon>Bradyrhizobium</taxon>
    </lineage>
</organism>
<evidence type="ECO:0000313" key="3">
    <source>
        <dbReference type="Proteomes" id="UP000051913"/>
    </source>
</evidence>
<keyword evidence="1" id="KW-0812">Transmembrane</keyword>
<accession>A0A0R3LL72</accession>
<dbReference type="EMBL" id="LLXX01000077">
    <property type="protein sequence ID" value="KRR08513.1"/>
    <property type="molecule type" value="Genomic_DNA"/>
</dbReference>
<reference evidence="2 3" key="1">
    <citation type="submission" date="2014-03" db="EMBL/GenBank/DDBJ databases">
        <title>Bradyrhizobium valentinum sp. nov., isolated from effective nodules of Lupinus mariae-josephae, a lupine endemic of basic-lime soils in Eastern Spain.</title>
        <authorList>
            <person name="Duran D."/>
            <person name="Rey L."/>
            <person name="Navarro A."/>
            <person name="Busquets A."/>
            <person name="Imperial J."/>
            <person name="Ruiz-Argueso T."/>
        </authorList>
    </citation>
    <scope>NUCLEOTIDE SEQUENCE [LARGE SCALE GENOMIC DNA]</scope>
    <source>
        <strain evidence="2 3">LmjM3</strain>
    </source>
</reference>
<evidence type="ECO:0000313" key="2">
    <source>
        <dbReference type="EMBL" id="KRR08513.1"/>
    </source>
</evidence>
<dbReference type="InterPro" id="IPR046093">
    <property type="entry name" value="DUF6111"/>
</dbReference>
<dbReference type="Pfam" id="PF19606">
    <property type="entry name" value="DUF6111"/>
    <property type="match status" value="1"/>
</dbReference>
<keyword evidence="1" id="KW-1133">Transmembrane helix</keyword>
<name>A0A0R3LL72_9BRAD</name>
<dbReference type="OrthoDB" id="7366326at2"/>
<keyword evidence="3" id="KW-1185">Reference proteome</keyword>
<gene>
    <name evidence="2" type="ORF">CP49_24815</name>
</gene>
<dbReference type="Proteomes" id="UP000051913">
    <property type="component" value="Unassembled WGS sequence"/>
</dbReference>
<comment type="caution">
    <text evidence="2">The sequence shown here is derived from an EMBL/GenBank/DDBJ whole genome shotgun (WGS) entry which is preliminary data.</text>
</comment>
<feature type="transmembrane region" description="Helical" evidence="1">
    <location>
        <begin position="6"/>
        <end position="28"/>
    </location>
</feature>